<gene>
    <name evidence="1" type="ORF">JKP34_08915</name>
</gene>
<dbReference type="EMBL" id="JAERQG010000002">
    <property type="protein sequence ID" value="MBL0765368.1"/>
    <property type="molecule type" value="Genomic_DNA"/>
</dbReference>
<keyword evidence="2" id="KW-1185">Reference proteome</keyword>
<evidence type="ECO:0000313" key="1">
    <source>
        <dbReference type="EMBL" id="MBL0765368.1"/>
    </source>
</evidence>
<proteinExistence type="predicted"/>
<comment type="caution">
    <text evidence="1">The sequence shown here is derived from an EMBL/GenBank/DDBJ whole genome shotgun (WGS) entry which is preliminary data.</text>
</comment>
<dbReference type="Proteomes" id="UP000642920">
    <property type="component" value="Unassembled WGS sequence"/>
</dbReference>
<sequence>MQRLHLSNAVLVVLLLFLSSCYSLNLHESARVLEKGDKTVQFSGSLVGVPKLFIKGEADAIEGVNLPKVALNYGFGGGWQLGFSAGLLNAGINAKYQWLGDFKSKFAIANGLNLFANAIVEKRFDLLFNNRGDAIYGIELPLYTSYHPAEHLSVYLHSVITYVRYSPTDEFSEPQFFDTGWYKGVVIGVRLDKTVHMLGRDVPLIRSFELSSNSPLIGDAVNICIGGSIGWRF</sequence>
<name>A0A937AFN8_9BACT</name>
<dbReference type="RefSeq" id="WP_201919909.1">
    <property type="nucleotide sequence ID" value="NZ_JAERQG010000002.1"/>
</dbReference>
<dbReference type="AlphaFoldDB" id="A0A937AFN8"/>
<protein>
    <recommendedName>
        <fullName evidence="3">Outer membrane protein beta-barrel domain-containing protein</fullName>
    </recommendedName>
</protein>
<evidence type="ECO:0000313" key="2">
    <source>
        <dbReference type="Proteomes" id="UP000642920"/>
    </source>
</evidence>
<reference evidence="1" key="1">
    <citation type="submission" date="2021-01" db="EMBL/GenBank/DDBJ databases">
        <title>Marivirga sp. nov., isolated from intertidal surface sediments.</title>
        <authorList>
            <person name="Zhang M."/>
        </authorList>
    </citation>
    <scope>NUCLEOTIDE SEQUENCE</scope>
    <source>
        <strain evidence="1">SM1354</strain>
    </source>
</reference>
<accession>A0A937AFN8</accession>
<organism evidence="1 2">
    <name type="scientific">Marivirga atlantica</name>
    <dbReference type="NCBI Taxonomy" id="1548457"/>
    <lineage>
        <taxon>Bacteria</taxon>
        <taxon>Pseudomonadati</taxon>
        <taxon>Bacteroidota</taxon>
        <taxon>Cytophagia</taxon>
        <taxon>Cytophagales</taxon>
        <taxon>Marivirgaceae</taxon>
        <taxon>Marivirga</taxon>
    </lineage>
</organism>
<dbReference type="PROSITE" id="PS51257">
    <property type="entry name" value="PROKAR_LIPOPROTEIN"/>
    <property type="match status" value="1"/>
</dbReference>
<evidence type="ECO:0008006" key="3">
    <source>
        <dbReference type="Google" id="ProtNLM"/>
    </source>
</evidence>